<dbReference type="Proteomes" id="UP000637788">
    <property type="component" value="Unassembled WGS sequence"/>
</dbReference>
<gene>
    <name evidence="2" type="ORF">GCM10010094_92830</name>
</gene>
<reference evidence="2" key="1">
    <citation type="journal article" date="2014" name="Int. J. Syst. Evol. Microbiol.">
        <title>Complete genome sequence of Corynebacterium casei LMG S-19264T (=DSM 44701T), isolated from a smear-ripened cheese.</title>
        <authorList>
            <consortium name="US DOE Joint Genome Institute (JGI-PGF)"/>
            <person name="Walter F."/>
            <person name="Albersmeier A."/>
            <person name="Kalinowski J."/>
            <person name="Ruckert C."/>
        </authorList>
    </citation>
    <scope>NUCLEOTIDE SEQUENCE</scope>
    <source>
        <strain evidence="2">JCM 3035</strain>
    </source>
</reference>
<accession>A0A917VV27</accession>
<sequence>MWLSVRFSMVNMLKWVLDLGLAVLLSGLEVAALVAFWFVEGMKKWAAKGGPVPGETRRLFLVLSVGSTSSALISYGFSWADLPAACASQAVLAALFALLLILGAGTECGKRISRYRLRRRLRRQRRRWHDSQREGSGHASAPVRRCWRRW</sequence>
<comment type="caution">
    <text evidence="2">The sequence shown here is derived from an EMBL/GenBank/DDBJ whole genome shotgun (WGS) entry which is preliminary data.</text>
</comment>
<keyword evidence="1" id="KW-0812">Transmembrane</keyword>
<feature type="transmembrane region" description="Helical" evidence="1">
    <location>
        <begin position="59"/>
        <end position="78"/>
    </location>
</feature>
<keyword evidence="1" id="KW-0472">Membrane</keyword>
<feature type="transmembrane region" description="Helical" evidence="1">
    <location>
        <begin position="90"/>
        <end position="109"/>
    </location>
</feature>
<dbReference type="AlphaFoldDB" id="A0A917VV27"/>
<evidence type="ECO:0000313" key="3">
    <source>
        <dbReference type="Proteomes" id="UP000637788"/>
    </source>
</evidence>
<feature type="transmembrane region" description="Helical" evidence="1">
    <location>
        <begin position="20"/>
        <end position="39"/>
    </location>
</feature>
<keyword evidence="3" id="KW-1185">Reference proteome</keyword>
<proteinExistence type="predicted"/>
<protein>
    <submittedName>
        <fullName evidence="2">Uncharacterized protein</fullName>
    </submittedName>
</protein>
<organism evidence="2 3">
    <name type="scientific">Streptomyces flaveus</name>
    <dbReference type="NCBI Taxonomy" id="66370"/>
    <lineage>
        <taxon>Bacteria</taxon>
        <taxon>Bacillati</taxon>
        <taxon>Actinomycetota</taxon>
        <taxon>Actinomycetes</taxon>
        <taxon>Kitasatosporales</taxon>
        <taxon>Streptomycetaceae</taxon>
        <taxon>Streptomyces</taxon>
        <taxon>Streptomyces aurantiacus group</taxon>
    </lineage>
</organism>
<evidence type="ECO:0000313" key="2">
    <source>
        <dbReference type="EMBL" id="GGL17377.1"/>
    </source>
</evidence>
<dbReference type="EMBL" id="BMPQ01000059">
    <property type="protein sequence ID" value="GGL17377.1"/>
    <property type="molecule type" value="Genomic_DNA"/>
</dbReference>
<name>A0A917VV27_9ACTN</name>
<reference evidence="2" key="2">
    <citation type="submission" date="2020-09" db="EMBL/GenBank/DDBJ databases">
        <authorList>
            <person name="Sun Q."/>
            <person name="Ohkuma M."/>
        </authorList>
    </citation>
    <scope>NUCLEOTIDE SEQUENCE</scope>
    <source>
        <strain evidence="2">JCM 3035</strain>
    </source>
</reference>
<keyword evidence="1" id="KW-1133">Transmembrane helix</keyword>
<evidence type="ECO:0000256" key="1">
    <source>
        <dbReference type="SAM" id="Phobius"/>
    </source>
</evidence>